<comment type="caution">
    <text evidence="4">Lacks conserved residue(s) required for the propagation of feature annotation.</text>
</comment>
<dbReference type="InterPro" id="IPR001406">
    <property type="entry name" value="PsdUridine_synth_TruA"/>
</dbReference>
<dbReference type="InterPro" id="IPR020097">
    <property type="entry name" value="PsdUridine_synth_TruA_a/b_dom"/>
</dbReference>
<dbReference type="InterPro" id="IPR020094">
    <property type="entry name" value="TruA/RsuA/RluB/E/F_N"/>
</dbReference>
<feature type="domain" description="Pseudouridine synthase I TruA alpha/beta" evidence="7">
    <location>
        <begin position="204"/>
        <end position="299"/>
    </location>
</feature>
<accession>A0ABR9PMZ9</accession>
<keyword evidence="3 4" id="KW-0413">Isomerase</keyword>
<evidence type="ECO:0000256" key="2">
    <source>
        <dbReference type="ARBA" id="ARBA00022694"/>
    </source>
</evidence>
<comment type="function">
    <text evidence="4">Formation of pseudouridine at positions 38, 39 and 40 in the anticodon stem and loop of transfer RNAs.</text>
</comment>
<dbReference type="PANTHER" id="PTHR11142">
    <property type="entry name" value="PSEUDOURIDYLATE SYNTHASE"/>
    <property type="match status" value="1"/>
</dbReference>
<comment type="caution">
    <text evidence="8">The sequence shown here is derived from an EMBL/GenBank/DDBJ whole genome shotgun (WGS) entry which is preliminary data.</text>
</comment>
<sequence>MGPSTRSPWRKSHCTSLSTASSCCRASIRAGVSCVSPRHRNAVAKTPPRRIPAVLWTWYRGGNFRGFQRQVEGPTVQDALEDALRQAGSPATVMPSGRTDRGVHARMQVISLRLDEDVPPAELPRRLSPFLSPDVGLCVAKRPPGSFHAQWSASGKEYRYRLTLGAPPAEAWRPYALDVATEGALQGGRAVTPERLEALLARAVGTRDFTAFHERSSPQKARTLASATLRERGGGLYEACLEGDGFARYQVRYLVGSALKVAAGLLSEEQWHAALDAGTSLAGFKAPAHGLVLWEVRYPSAVDPFGPVERLHPPGLPDSPPFTEAAPG</sequence>
<name>A0ABR9PMZ9_9BACT</name>
<protein>
    <recommendedName>
        <fullName evidence="4">tRNA pseudouridine synthase A</fullName>
        <ecNumber evidence="4">5.4.99.12</ecNumber>
    </recommendedName>
    <alternativeName>
        <fullName evidence="4">tRNA pseudouridine(38-40) synthase</fullName>
    </alternativeName>
    <alternativeName>
        <fullName evidence="4">tRNA pseudouridylate synthase I</fullName>
    </alternativeName>
    <alternativeName>
        <fullName evidence="4">tRNA-uridine isomerase I</fullName>
    </alternativeName>
</protein>
<dbReference type="HAMAP" id="MF_00171">
    <property type="entry name" value="TruA"/>
    <property type="match status" value="1"/>
</dbReference>
<keyword evidence="2 4" id="KW-0819">tRNA processing</keyword>
<dbReference type="Proteomes" id="UP001516472">
    <property type="component" value="Unassembled WGS sequence"/>
</dbReference>
<feature type="binding site" evidence="4">
    <location>
        <position position="158"/>
    </location>
    <ligand>
        <name>substrate</name>
    </ligand>
</feature>
<evidence type="ECO:0000256" key="6">
    <source>
        <dbReference type="SAM" id="MobiDB-lite"/>
    </source>
</evidence>
<dbReference type="PANTHER" id="PTHR11142:SF0">
    <property type="entry name" value="TRNA PSEUDOURIDINE SYNTHASE-LIKE 1"/>
    <property type="match status" value="1"/>
</dbReference>
<gene>
    <name evidence="4" type="primary">truA</name>
    <name evidence="8" type="ORF">G4177_14090</name>
</gene>
<evidence type="ECO:0000256" key="4">
    <source>
        <dbReference type="HAMAP-Rule" id="MF_00171"/>
    </source>
</evidence>
<evidence type="ECO:0000313" key="9">
    <source>
        <dbReference type="Proteomes" id="UP001516472"/>
    </source>
</evidence>
<dbReference type="EMBL" id="JAAIYO010000003">
    <property type="protein sequence ID" value="MBE4749293.1"/>
    <property type="molecule type" value="Genomic_DNA"/>
</dbReference>
<dbReference type="PROSITE" id="PS51257">
    <property type="entry name" value="PROKAR_LIPOPROTEIN"/>
    <property type="match status" value="1"/>
</dbReference>
<dbReference type="InterPro" id="IPR020103">
    <property type="entry name" value="PsdUridine_synth_cat_dom_sf"/>
</dbReference>
<evidence type="ECO:0000313" key="8">
    <source>
        <dbReference type="EMBL" id="MBE4749293.1"/>
    </source>
</evidence>
<feature type="active site" description="Nucleophile" evidence="4">
    <location>
        <position position="100"/>
    </location>
</feature>
<evidence type="ECO:0000259" key="7">
    <source>
        <dbReference type="Pfam" id="PF01416"/>
    </source>
</evidence>
<dbReference type="SUPFAM" id="SSF55120">
    <property type="entry name" value="Pseudouridine synthase"/>
    <property type="match status" value="1"/>
</dbReference>
<organism evidence="8 9">
    <name type="scientific">Corallococcus soli</name>
    <dbReference type="NCBI Taxonomy" id="2710757"/>
    <lineage>
        <taxon>Bacteria</taxon>
        <taxon>Pseudomonadati</taxon>
        <taxon>Myxococcota</taxon>
        <taxon>Myxococcia</taxon>
        <taxon>Myxococcales</taxon>
        <taxon>Cystobacterineae</taxon>
        <taxon>Myxococcaceae</taxon>
        <taxon>Corallococcus</taxon>
    </lineage>
</organism>
<dbReference type="Gene3D" id="3.30.70.660">
    <property type="entry name" value="Pseudouridine synthase I, catalytic domain, C-terminal subdomain"/>
    <property type="match status" value="1"/>
</dbReference>
<dbReference type="InterPro" id="IPR020095">
    <property type="entry name" value="PsdUridine_synth_TruA_C"/>
</dbReference>
<dbReference type="Gene3D" id="3.30.70.580">
    <property type="entry name" value="Pseudouridine synthase I, catalytic domain, N-terminal subdomain"/>
    <property type="match status" value="1"/>
</dbReference>
<evidence type="ECO:0000256" key="3">
    <source>
        <dbReference type="ARBA" id="ARBA00023235"/>
    </source>
</evidence>
<proteinExistence type="inferred from homology"/>
<evidence type="ECO:0000256" key="5">
    <source>
        <dbReference type="RuleBase" id="RU003792"/>
    </source>
</evidence>
<evidence type="ECO:0000256" key="1">
    <source>
        <dbReference type="ARBA" id="ARBA00009375"/>
    </source>
</evidence>
<comment type="subunit">
    <text evidence="4">Homodimer.</text>
</comment>
<comment type="catalytic activity">
    <reaction evidence="4 5">
        <text>uridine(38/39/40) in tRNA = pseudouridine(38/39/40) in tRNA</text>
        <dbReference type="Rhea" id="RHEA:22376"/>
        <dbReference type="Rhea" id="RHEA-COMP:10085"/>
        <dbReference type="Rhea" id="RHEA-COMP:10087"/>
        <dbReference type="ChEBI" id="CHEBI:65314"/>
        <dbReference type="ChEBI" id="CHEBI:65315"/>
        <dbReference type="EC" id="5.4.99.12"/>
    </reaction>
</comment>
<dbReference type="EC" id="5.4.99.12" evidence="4"/>
<keyword evidence="9" id="KW-1185">Reference proteome</keyword>
<feature type="region of interest" description="Disordered" evidence="6">
    <location>
        <begin position="309"/>
        <end position="328"/>
    </location>
</feature>
<reference evidence="8 9" key="1">
    <citation type="submission" date="2020-02" db="EMBL/GenBank/DDBJ databases">
        <authorList>
            <person name="Babadi Z.K."/>
            <person name="Risdian C."/>
            <person name="Ebrahimipour G.H."/>
            <person name="Wink J."/>
        </authorList>
    </citation>
    <scope>NUCLEOTIDE SEQUENCE [LARGE SCALE GENOMIC DNA]</scope>
    <source>
        <strain evidence="8 9">ZKHCc1 1396</strain>
    </source>
</reference>
<comment type="similarity">
    <text evidence="1 4 5">Belongs to the tRNA pseudouridine synthase TruA family.</text>
</comment>
<dbReference type="Pfam" id="PF01416">
    <property type="entry name" value="PseudoU_synth_1"/>
    <property type="match status" value="1"/>
</dbReference>